<dbReference type="Proteomes" id="UP000315400">
    <property type="component" value="Unassembled WGS sequence"/>
</dbReference>
<evidence type="ECO:0000313" key="2">
    <source>
        <dbReference type="Proteomes" id="UP000315400"/>
    </source>
</evidence>
<sequence>MTKDEENMLKFVRRLERVFGWWYDEEDTSLDDLIGNEEPGEYQYMARKLRKHLEATLLHE</sequence>
<accession>A0A540VR02</accession>
<reference evidence="1 2" key="1">
    <citation type="submission" date="2019-06" db="EMBL/GenBank/DDBJ databases">
        <title>Metagenome assembled Genome of Spiribacter salinus SL48-SHIP from the microbial mat of Salt Lake 48 (Novosibirsk region, Russia).</title>
        <authorList>
            <person name="Shipova A."/>
            <person name="Rozanov A.S."/>
            <person name="Bryanskaya A.V."/>
            <person name="Peltek S.E."/>
        </authorList>
    </citation>
    <scope>NUCLEOTIDE SEQUENCE [LARGE SCALE GENOMIC DNA]</scope>
    <source>
        <strain evidence="1">SL48-SHIP-2</strain>
    </source>
</reference>
<dbReference type="AlphaFoldDB" id="A0A540VR02"/>
<name>A0A540VR02_9GAMM</name>
<evidence type="ECO:0000313" key="1">
    <source>
        <dbReference type="EMBL" id="TQE99189.1"/>
    </source>
</evidence>
<protein>
    <submittedName>
        <fullName evidence="1">Uncharacterized protein</fullName>
    </submittedName>
</protein>
<comment type="caution">
    <text evidence="1">The sequence shown here is derived from an EMBL/GenBank/DDBJ whole genome shotgun (WGS) entry which is preliminary data.</text>
</comment>
<dbReference type="EMBL" id="VIFK01000084">
    <property type="protein sequence ID" value="TQE99189.1"/>
    <property type="molecule type" value="Genomic_DNA"/>
</dbReference>
<organism evidence="1 2">
    <name type="scientific">Spiribacter salinus</name>
    <dbReference type="NCBI Taxonomy" id="1335746"/>
    <lineage>
        <taxon>Bacteria</taxon>
        <taxon>Pseudomonadati</taxon>
        <taxon>Pseudomonadota</taxon>
        <taxon>Gammaproteobacteria</taxon>
        <taxon>Chromatiales</taxon>
        <taxon>Ectothiorhodospiraceae</taxon>
        <taxon>Spiribacter</taxon>
    </lineage>
</organism>
<proteinExistence type="predicted"/>
<gene>
    <name evidence="1" type="ORF">FKY71_09925</name>
</gene>